<organism evidence="4 5">
    <name type="scientific">Shinella kummerowiae</name>
    <dbReference type="NCBI Taxonomy" id="417745"/>
    <lineage>
        <taxon>Bacteria</taxon>
        <taxon>Pseudomonadati</taxon>
        <taxon>Pseudomonadota</taxon>
        <taxon>Alphaproteobacteria</taxon>
        <taxon>Hyphomicrobiales</taxon>
        <taxon>Rhizobiaceae</taxon>
        <taxon>Shinella</taxon>
    </lineage>
</organism>
<keyword evidence="5" id="KW-1185">Reference proteome</keyword>
<keyword evidence="2" id="KW-0446">Lipid-binding</keyword>
<dbReference type="GO" id="GO:0009279">
    <property type="term" value="C:cell outer membrane"/>
    <property type="evidence" value="ECO:0007669"/>
    <property type="project" value="UniProtKB-SubCell"/>
</dbReference>
<dbReference type="EMBL" id="WUMK01000010">
    <property type="protein sequence ID" value="MXN48385.1"/>
    <property type="molecule type" value="Genomic_DNA"/>
</dbReference>
<protein>
    <recommendedName>
        <fullName evidence="2">Outer membrane lipoprotein Blc</fullName>
    </recommendedName>
</protein>
<evidence type="ECO:0000313" key="4">
    <source>
        <dbReference type="EMBL" id="MXN48385.1"/>
    </source>
</evidence>
<proteinExistence type="inferred from homology"/>
<comment type="similarity">
    <text evidence="1 2">Belongs to the calycin superfamily. Lipocalin family.</text>
</comment>
<dbReference type="PIRSF" id="PIRSF036893">
    <property type="entry name" value="Lipocalin_ApoD"/>
    <property type="match status" value="1"/>
</dbReference>
<evidence type="ECO:0000313" key="5">
    <source>
        <dbReference type="Proteomes" id="UP000435802"/>
    </source>
</evidence>
<dbReference type="InterPro" id="IPR000566">
    <property type="entry name" value="Lipocln_cytosolic_FA-bd_dom"/>
</dbReference>
<dbReference type="GO" id="GO:0008289">
    <property type="term" value="F:lipid binding"/>
    <property type="evidence" value="ECO:0007669"/>
    <property type="project" value="UniProtKB-UniRule"/>
</dbReference>
<comment type="function">
    <text evidence="2">Involved in the storage or transport of lipids necessary for membrane maintenance under stressful conditions. Displays a binding preference for lysophospholipids.</text>
</comment>
<dbReference type="Pfam" id="PF08212">
    <property type="entry name" value="Lipocalin_2"/>
    <property type="match status" value="1"/>
</dbReference>
<evidence type="ECO:0000256" key="1">
    <source>
        <dbReference type="ARBA" id="ARBA00006889"/>
    </source>
</evidence>
<dbReference type="InterPro" id="IPR012674">
    <property type="entry name" value="Calycin"/>
</dbReference>
<dbReference type="InterPro" id="IPR047202">
    <property type="entry name" value="Lipocalin_Blc-like_dom"/>
</dbReference>
<sequence length="177" mass="20056">MPSHIRFSTLMTFVLGLTVAVATEAAPAQKVVEVGSDHYRGTWLEIGRTPMFLTDGCVAGYSTYRQGKTPDEVLVEDGCHVETPKGRLKTVHGIGKIEDFGTKNAKMRVRYPLLITFNYWVLYKSPDNSWFISANPSMTDLWIYSRRVPSKARLRQMVQKARELGYDVGKLEFPPPR</sequence>
<keyword evidence="2" id="KW-0998">Cell outer membrane</keyword>
<dbReference type="CDD" id="cd19438">
    <property type="entry name" value="lipocalin_Blc-like"/>
    <property type="match status" value="1"/>
</dbReference>
<comment type="caution">
    <text evidence="4">The sequence shown here is derived from an EMBL/GenBank/DDBJ whole genome shotgun (WGS) entry which is preliminary data.</text>
</comment>
<keyword evidence="2" id="KW-0472">Membrane</keyword>
<dbReference type="Gene3D" id="2.40.128.20">
    <property type="match status" value="1"/>
</dbReference>
<keyword evidence="2" id="KW-0449">Lipoprotein</keyword>
<dbReference type="OrthoDB" id="594739at2"/>
<evidence type="ECO:0000259" key="3">
    <source>
        <dbReference type="Pfam" id="PF08212"/>
    </source>
</evidence>
<comment type="subunit">
    <text evidence="2">Homodimer.</text>
</comment>
<dbReference type="RefSeq" id="WP_160861878.1">
    <property type="nucleotide sequence ID" value="NZ_WUMK01000010.1"/>
</dbReference>
<feature type="domain" description="Lipocalin/cytosolic fatty-acid binding" evidence="3">
    <location>
        <begin position="37"/>
        <end position="175"/>
    </location>
</feature>
<name>A0A6N8SH51_9HYPH</name>
<keyword evidence="2" id="KW-0732">Signal</keyword>
<feature type="signal peptide" evidence="2">
    <location>
        <begin position="1"/>
        <end position="22"/>
    </location>
</feature>
<comment type="subcellular location">
    <subcellularLocation>
        <location evidence="2">Cell outer membrane</location>
    </subcellularLocation>
</comment>
<dbReference type="InterPro" id="IPR022271">
    <property type="entry name" value="Lipocalin_ApoD"/>
</dbReference>
<dbReference type="Proteomes" id="UP000435802">
    <property type="component" value="Unassembled WGS sequence"/>
</dbReference>
<reference evidence="4 5" key="1">
    <citation type="submission" date="2019-12" db="EMBL/GenBank/DDBJ databases">
        <title>Shinella kummerowiae sp. nov., a symbiotic bacterium isolated from root nodules of the herbal legume Kummerowia stipulacea.</title>
        <authorList>
            <person name="Gao J."/>
        </authorList>
    </citation>
    <scope>NUCLEOTIDE SEQUENCE [LARGE SCALE GENOMIC DNA]</scope>
    <source>
        <strain evidence="4 5">CCBAU 25048</strain>
    </source>
</reference>
<dbReference type="AlphaFoldDB" id="A0A6N8SH51"/>
<gene>
    <name evidence="4" type="ORF">GR138_24535</name>
</gene>
<evidence type="ECO:0000256" key="2">
    <source>
        <dbReference type="PIRNR" id="PIRNR036893"/>
    </source>
</evidence>
<feature type="chain" id="PRO_5027204183" description="Outer membrane lipoprotein Blc" evidence="2">
    <location>
        <begin position="23"/>
        <end position="177"/>
    </location>
</feature>
<accession>A0A6N8SH51</accession>
<dbReference type="SUPFAM" id="SSF50814">
    <property type="entry name" value="Lipocalins"/>
    <property type="match status" value="1"/>
</dbReference>